<dbReference type="InterPro" id="IPR004807">
    <property type="entry name" value="UvrB"/>
</dbReference>
<keyword evidence="7 12" id="KW-0067">ATP-binding</keyword>
<evidence type="ECO:0000259" key="17">
    <source>
        <dbReference type="PROSITE" id="PS51192"/>
    </source>
</evidence>
<evidence type="ECO:0000256" key="4">
    <source>
        <dbReference type="ARBA" id="ARBA00022741"/>
    </source>
</evidence>
<protein>
    <recommendedName>
        <fullName evidence="11 12">UvrABC system protein B</fullName>
        <shortName evidence="12">Protein UvrB</shortName>
    </recommendedName>
    <alternativeName>
        <fullName evidence="12">Excinuclease ABC subunit B</fullName>
    </alternativeName>
</protein>
<dbReference type="Gene3D" id="3.40.50.300">
    <property type="entry name" value="P-loop containing nucleotide triphosphate hydrolases"/>
    <property type="match status" value="3"/>
</dbReference>
<dbReference type="NCBIfam" id="NF003673">
    <property type="entry name" value="PRK05298.1"/>
    <property type="match status" value="1"/>
</dbReference>
<feature type="domain" description="Helicase ATP-binding" evidence="17">
    <location>
        <begin position="20"/>
        <end position="195"/>
    </location>
</feature>
<dbReference type="CDD" id="cd18790">
    <property type="entry name" value="SF2_C_UvrB"/>
    <property type="match status" value="1"/>
</dbReference>
<evidence type="ECO:0000256" key="9">
    <source>
        <dbReference type="ARBA" id="ARBA00023204"/>
    </source>
</evidence>
<evidence type="ECO:0000256" key="2">
    <source>
        <dbReference type="ARBA" id="ARBA00008533"/>
    </source>
</evidence>
<dbReference type="InterPro" id="IPR014001">
    <property type="entry name" value="Helicase_ATP-bd"/>
</dbReference>
<dbReference type="InterPro" id="IPR024759">
    <property type="entry name" value="UvrB_YAD/RRR_dom"/>
</dbReference>
<feature type="region of interest" description="Disordered" evidence="15">
    <location>
        <begin position="602"/>
        <end position="628"/>
    </location>
</feature>
<evidence type="ECO:0000256" key="6">
    <source>
        <dbReference type="ARBA" id="ARBA00022769"/>
    </source>
</evidence>
<comment type="function">
    <text evidence="12">The UvrABC repair system catalyzes the recognition and processing of DNA lesions. A damage recognition complex composed of 2 UvrA and 2 UvrB subunits scans DNA for abnormalities. Upon binding of the UvrA(2)B(2) complex to a putative damaged site, the DNA wraps around one UvrB monomer. DNA wrap is dependent on ATP binding by UvrB and probably causes local melting of the DNA helix, facilitating insertion of UvrB beta-hairpin between the DNA strands. Then UvrB probes one DNA strand for the presence of a lesion. If a lesion is found the UvrA subunits dissociate and the UvrB-DNA preincision complex is formed. This complex is subsequently bound by UvrC and the second UvrB is released. If no lesion is found, the DNA wraps around the other UvrB subunit that will check the other stand for damage.</text>
</comment>
<feature type="binding site" evidence="12">
    <location>
        <begin position="33"/>
        <end position="40"/>
    </location>
    <ligand>
        <name>ATP</name>
        <dbReference type="ChEBI" id="CHEBI:30616"/>
    </ligand>
</feature>
<dbReference type="InterPro" id="IPR036876">
    <property type="entry name" value="UVR_dom_sf"/>
</dbReference>
<evidence type="ECO:0000256" key="8">
    <source>
        <dbReference type="ARBA" id="ARBA00022881"/>
    </source>
</evidence>
<sequence length="679" mass="77066">MVSEFSPSGDQPKAITELARRINDGEQDVVLLGATGTGKSATTAWLIEQVQRPTLVMAPNKTLAAQLANEFRELLPHNAVEYFVSYYDYYQPEAYVPQTDTYIEKDSSINDEVERLRHSATNSLLTRRDVIVVASVSCIYGLGTPQEYVDRMVRLKVGDEISRDDLLRRFVEMQYTRNDHAFTRGTFRVRGDTVEIIPMYEELAVRVEFFGDEIERLYTLHPLTGEVVAEESEMYVFPASHYVAGPERMDRAIAGIESELQRRLEELEQQNKLLEAQRLRMRTTYDIEMMRQVGACSGIENYSLHIDGRPRGSAPNCLLDYFPEDFLLVIDESHVTVPQIGAMYEGDMSRKRTLVDHGFRLPSAMDNRPLKWEEFLERIGQTVYLSATPGDYEMAKAGGGVVEQIIRPTGLIDPEVVLKPTKGQIDDLLHEITLRTERDERVLVTTLTKKMAEDLTDYLLDKGVRVRYLHSEVDTLRRVELLRELRLGEYDVLVGINLLREGLDLPEVSLVSILDADKEGFLRSARSLIQTIGRAARNVSGQVHMYADSVTPSMESAIDETRRRREKQIAYNTEHGIDPTPLRKKIADITDQLRREDADTEALMGSGRVQSRGKGRGRAADNERREIPSAAGDLATLIQDLTAQMHQAAEDLHFELAARLRDEVSDLKKELRQMNAATR</sequence>
<comment type="domain">
    <text evidence="12">The beta-hairpin motif is involved in DNA binding.</text>
</comment>
<keyword evidence="9 12" id="KW-0234">DNA repair</keyword>
<dbReference type="InterPro" id="IPR001650">
    <property type="entry name" value="Helicase_C-like"/>
</dbReference>
<dbReference type="Pfam" id="PF00271">
    <property type="entry name" value="Helicase_C"/>
    <property type="match status" value="1"/>
</dbReference>
<organism evidence="19 20">
    <name type="scientific">Mobilicoccus caccae</name>
    <dbReference type="NCBI Taxonomy" id="1859295"/>
    <lineage>
        <taxon>Bacteria</taxon>
        <taxon>Bacillati</taxon>
        <taxon>Actinomycetota</taxon>
        <taxon>Actinomycetes</taxon>
        <taxon>Micrococcales</taxon>
        <taxon>Dermatophilaceae</taxon>
        <taxon>Mobilicoccus</taxon>
    </lineage>
</organism>
<dbReference type="Pfam" id="PF04851">
    <property type="entry name" value="ResIII"/>
    <property type="match status" value="1"/>
</dbReference>
<dbReference type="Gene3D" id="4.10.860.10">
    <property type="entry name" value="UVR domain"/>
    <property type="match status" value="1"/>
</dbReference>
<comment type="caution">
    <text evidence="19">The sequence shown here is derived from an EMBL/GenBank/DDBJ whole genome shotgun (WGS) entry which is preliminary data.</text>
</comment>
<evidence type="ECO:0000256" key="12">
    <source>
        <dbReference type="HAMAP-Rule" id="MF_00204"/>
    </source>
</evidence>
<evidence type="ECO:0000256" key="15">
    <source>
        <dbReference type="SAM" id="MobiDB-lite"/>
    </source>
</evidence>
<dbReference type="PROSITE" id="PS51194">
    <property type="entry name" value="HELICASE_CTER"/>
    <property type="match status" value="1"/>
</dbReference>
<evidence type="ECO:0000256" key="1">
    <source>
        <dbReference type="ARBA" id="ARBA00004496"/>
    </source>
</evidence>
<dbReference type="PROSITE" id="PS50151">
    <property type="entry name" value="UVR"/>
    <property type="match status" value="1"/>
</dbReference>
<dbReference type="PANTHER" id="PTHR24029">
    <property type="entry name" value="UVRABC SYSTEM PROTEIN B"/>
    <property type="match status" value="1"/>
</dbReference>
<keyword evidence="3 12" id="KW-0963">Cytoplasm</keyword>
<keyword evidence="14" id="KW-0175">Coiled coil</keyword>
<dbReference type="Pfam" id="PF12344">
    <property type="entry name" value="UvrB"/>
    <property type="match status" value="1"/>
</dbReference>
<dbReference type="Proteomes" id="UP001157126">
    <property type="component" value="Unassembled WGS sequence"/>
</dbReference>
<keyword evidence="6 12" id="KW-0228">DNA excision</keyword>
<evidence type="ECO:0000256" key="14">
    <source>
        <dbReference type="SAM" id="Coils"/>
    </source>
</evidence>
<name>A0ABQ6IQB8_9MICO</name>
<dbReference type="SMART" id="SM00490">
    <property type="entry name" value="HELICc"/>
    <property type="match status" value="1"/>
</dbReference>
<dbReference type="Pfam" id="PF17757">
    <property type="entry name" value="UvrB_inter"/>
    <property type="match status" value="1"/>
</dbReference>
<accession>A0ABQ6IQB8</accession>
<dbReference type="CDD" id="cd17916">
    <property type="entry name" value="DEXHc_UvrB"/>
    <property type="match status" value="1"/>
</dbReference>
<keyword evidence="4 12" id="KW-0547">Nucleotide-binding</keyword>
<feature type="compositionally biased region" description="Basic and acidic residues" evidence="15">
    <location>
        <begin position="618"/>
        <end position="627"/>
    </location>
</feature>
<dbReference type="EMBL" id="BSUO01000001">
    <property type="protein sequence ID" value="GMA39463.1"/>
    <property type="molecule type" value="Genomic_DNA"/>
</dbReference>
<dbReference type="InterPro" id="IPR027417">
    <property type="entry name" value="P-loop_NTPase"/>
</dbReference>
<dbReference type="PROSITE" id="PS51192">
    <property type="entry name" value="HELICASE_ATP_BIND_1"/>
    <property type="match status" value="1"/>
</dbReference>
<dbReference type="HAMAP" id="MF_00204">
    <property type="entry name" value="UvrB"/>
    <property type="match status" value="1"/>
</dbReference>
<comment type="subcellular location">
    <subcellularLocation>
        <location evidence="1 12 13">Cytoplasm</location>
    </subcellularLocation>
</comment>
<evidence type="ECO:0000256" key="11">
    <source>
        <dbReference type="ARBA" id="ARBA00029504"/>
    </source>
</evidence>
<comment type="subunit">
    <text evidence="10 12 13">Forms a heterotetramer with UvrA during the search for lesions. Interacts with UvrC in an incision complex.</text>
</comment>
<dbReference type="SUPFAM" id="SSF46600">
    <property type="entry name" value="C-terminal UvrC-binding domain of UvrB"/>
    <property type="match status" value="1"/>
</dbReference>
<dbReference type="Pfam" id="PF02151">
    <property type="entry name" value="UVR"/>
    <property type="match status" value="1"/>
</dbReference>
<gene>
    <name evidence="12 19" type="primary">uvrB</name>
    <name evidence="19" type="ORF">GCM10025883_15080</name>
</gene>
<keyword evidence="8 12" id="KW-0267">Excision nuclease</keyword>
<evidence type="ECO:0000259" key="16">
    <source>
        <dbReference type="PROSITE" id="PS50151"/>
    </source>
</evidence>
<dbReference type="NCBIfam" id="TIGR00631">
    <property type="entry name" value="uvrb"/>
    <property type="match status" value="1"/>
</dbReference>
<proteinExistence type="inferred from homology"/>
<keyword evidence="5 12" id="KW-0227">DNA damage</keyword>
<evidence type="ECO:0000313" key="19">
    <source>
        <dbReference type="EMBL" id="GMA39463.1"/>
    </source>
</evidence>
<dbReference type="InterPro" id="IPR041471">
    <property type="entry name" value="UvrB_inter"/>
</dbReference>
<feature type="domain" description="UVR" evidence="16">
    <location>
        <begin position="635"/>
        <end position="670"/>
    </location>
</feature>
<evidence type="ECO:0000313" key="20">
    <source>
        <dbReference type="Proteomes" id="UP001157126"/>
    </source>
</evidence>
<feature type="coiled-coil region" evidence="14">
    <location>
        <begin position="253"/>
        <end position="284"/>
    </location>
</feature>
<keyword evidence="12 13" id="KW-0742">SOS response</keyword>
<dbReference type="SMART" id="SM00487">
    <property type="entry name" value="DEXDc"/>
    <property type="match status" value="1"/>
</dbReference>
<dbReference type="InterPro" id="IPR006935">
    <property type="entry name" value="Helicase/UvrB_N"/>
</dbReference>
<comment type="similarity">
    <text evidence="2 12 13">Belongs to the UvrB family.</text>
</comment>
<evidence type="ECO:0000256" key="7">
    <source>
        <dbReference type="ARBA" id="ARBA00022840"/>
    </source>
</evidence>
<evidence type="ECO:0000256" key="3">
    <source>
        <dbReference type="ARBA" id="ARBA00022490"/>
    </source>
</evidence>
<dbReference type="InterPro" id="IPR001943">
    <property type="entry name" value="UVR_dom"/>
</dbReference>
<keyword evidence="20" id="KW-1185">Reference proteome</keyword>
<evidence type="ECO:0000259" key="18">
    <source>
        <dbReference type="PROSITE" id="PS51194"/>
    </source>
</evidence>
<evidence type="ECO:0000256" key="10">
    <source>
        <dbReference type="ARBA" id="ARBA00026033"/>
    </source>
</evidence>
<feature type="domain" description="Helicase C-terminal" evidence="18">
    <location>
        <begin position="424"/>
        <end position="588"/>
    </location>
</feature>
<evidence type="ECO:0000256" key="13">
    <source>
        <dbReference type="RuleBase" id="RU003587"/>
    </source>
</evidence>
<reference evidence="20" key="1">
    <citation type="journal article" date="2019" name="Int. J. Syst. Evol. Microbiol.">
        <title>The Global Catalogue of Microorganisms (GCM) 10K type strain sequencing project: providing services to taxonomists for standard genome sequencing and annotation.</title>
        <authorList>
            <consortium name="The Broad Institute Genomics Platform"/>
            <consortium name="The Broad Institute Genome Sequencing Center for Infectious Disease"/>
            <person name="Wu L."/>
            <person name="Ma J."/>
        </authorList>
    </citation>
    <scope>NUCLEOTIDE SEQUENCE [LARGE SCALE GENOMIC DNA]</scope>
    <source>
        <strain evidence="20">NBRC 113072</strain>
    </source>
</reference>
<evidence type="ECO:0000256" key="5">
    <source>
        <dbReference type="ARBA" id="ARBA00022763"/>
    </source>
</evidence>
<dbReference type="SUPFAM" id="SSF52540">
    <property type="entry name" value="P-loop containing nucleoside triphosphate hydrolases"/>
    <property type="match status" value="2"/>
</dbReference>
<dbReference type="PANTHER" id="PTHR24029:SF0">
    <property type="entry name" value="UVRABC SYSTEM PROTEIN B"/>
    <property type="match status" value="1"/>
</dbReference>
<feature type="short sequence motif" description="Beta-hairpin" evidence="12">
    <location>
        <begin position="86"/>
        <end position="109"/>
    </location>
</feature>